<organism evidence="1 2">
    <name type="scientific">Coniosporium uncinatum</name>
    <dbReference type="NCBI Taxonomy" id="93489"/>
    <lineage>
        <taxon>Eukaryota</taxon>
        <taxon>Fungi</taxon>
        <taxon>Dikarya</taxon>
        <taxon>Ascomycota</taxon>
        <taxon>Pezizomycotina</taxon>
        <taxon>Dothideomycetes</taxon>
        <taxon>Dothideomycetes incertae sedis</taxon>
        <taxon>Coniosporium</taxon>
    </lineage>
</organism>
<evidence type="ECO:0000313" key="1">
    <source>
        <dbReference type="EMBL" id="KAK3082192.1"/>
    </source>
</evidence>
<proteinExistence type="predicted"/>
<keyword evidence="2" id="KW-1185">Reference proteome</keyword>
<protein>
    <submittedName>
        <fullName evidence="1">Uncharacterized protein</fullName>
    </submittedName>
</protein>
<sequence length="174" mass="19337">MGSPRFGPLLSHRAGDGPTPAPPFSLPVGSPSRRTRSGRKSQPPHGPDQILACKKVIEFYLYAFKYYMYDELRAIVSKYYVQHNNSVGVGPDSIIEFAERERKAGGGGPKDLIMQRILCDGEYIIAHVKGVMAGGVLLNVIEMFRFRDNLYLEHWDVAAPVPPDSEWKNGNGAF</sequence>
<evidence type="ECO:0000313" key="2">
    <source>
        <dbReference type="Proteomes" id="UP001186974"/>
    </source>
</evidence>
<name>A0ACC3E051_9PEZI</name>
<dbReference type="Proteomes" id="UP001186974">
    <property type="component" value="Unassembled WGS sequence"/>
</dbReference>
<accession>A0ACC3E051</accession>
<gene>
    <name evidence="1" type="ORF">LTS18_013076</name>
</gene>
<dbReference type="EMBL" id="JAWDJW010000004">
    <property type="protein sequence ID" value="KAK3082192.1"/>
    <property type="molecule type" value="Genomic_DNA"/>
</dbReference>
<comment type="caution">
    <text evidence="1">The sequence shown here is derived from an EMBL/GenBank/DDBJ whole genome shotgun (WGS) entry which is preliminary data.</text>
</comment>
<reference evidence="1" key="1">
    <citation type="submission" date="2024-09" db="EMBL/GenBank/DDBJ databases">
        <title>Black Yeasts Isolated from many extreme environments.</title>
        <authorList>
            <person name="Coleine C."/>
            <person name="Stajich J.E."/>
            <person name="Selbmann L."/>
        </authorList>
    </citation>
    <scope>NUCLEOTIDE SEQUENCE</scope>
    <source>
        <strain evidence="1">CCFEE 5737</strain>
    </source>
</reference>